<dbReference type="Gene3D" id="2.60.120.280">
    <property type="entry name" value="Regulatory protein AraC"/>
    <property type="match status" value="1"/>
</dbReference>
<dbReference type="PANTHER" id="PTHR43280:SF28">
    <property type="entry name" value="HTH-TYPE TRANSCRIPTIONAL ACTIVATOR RHAS"/>
    <property type="match status" value="1"/>
</dbReference>
<evidence type="ECO:0000313" key="6">
    <source>
        <dbReference type="Proteomes" id="UP001057877"/>
    </source>
</evidence>
<dbReference type="Pfam" id="PF02311">
    <property type="entry name" value="AraC_binding"/>
    <property type="match status" value="1"/>
</dbReference>
<keyword evidence="1" id="KW-0805">Transcription regulation</keyword>
<dbReference type="InterPro" id="IPR009057">
    <property type="entry name" value="Homeodomain-like_sf"/>
</dbReference>
<evidence type="ECO:0000259" key="4">
    <source>
        <dbReference type="PROSITE" id="PS01124"/>
    </source>
</evidence>
<protein>
    <submittedName>
        <fullName evidence="5">Helix-turn-helix transcriptional regulator</fullName>
    </submittedName>
</protein>
<dbReference type="Proteomes" id="UP001057877">
    <property type="component" value="Chromosome"/>
</dbReference>
<evidence type="ECO:0000313" key="5">
    <source>
        <dbReference type="EMBL" id="UVI28331.1"/>
    </source>
</evidence>
<dbReference type="SMART" id="SM00342">
    <property type="entry name" value="HTH_ARAC"/>
    <property type="match status" value="1"/>
</dbReference>
<evidence type="ECO:0000256" key="2">
    <source>
        <dbReference type="ARBA" id="ARBA00023125"/>
    </source>
</evidence>
<dbReference type="InterPro" id="IPR020449">
    <property type="entry name" value="Tscrpt_reg_AraC-type_HTH"/>
</dbReference>
<dbReference type="Gene3D" id="1.10.10.60">
    <property type="entry name" value="Homeodomain-like"/>
    <property type="match status" value="2"/>
</dbReference>
<accession>A0ABY5S364</accession>
<sequence>MSTSYGRHFVSTEWDKRLPLHLTSIGYSEHQNVIVRESGYHTFHWLHTVEGCGEFTVNGRAVKLYPNQGILLKPNVPHSYHAETERWSVWFVTFDGALANPITASLDLQHMQPLSWETGCPLSDIHEHYSEKIRYSFDLSGVNGSLEVYDFLSQLKRFGQSSGQQSLSKGHERLTPIYLLIEEEFGDPELGLARMAETLGVSPQYLNTLFRKSWGMSPYQYLVQFRIQKSKELLLSEQGRTVKGISAAVGFQDDSHFVHTFRKLAGMTPVQFRRQYGLGEESLS</sequence>
<proteinExistence type="predicted"/>
<dbReference type="RefSeq" id="WP_258384419.1">
    <property type="nucleotide sequence ID" value="NZ_CP091430.1"/>
</dbReference>
<dbReference type="InterPro" id="IPR018060">
    <property type="entry name" value="HTH_AraC"/>
</dbReference>
<dbReference type="PRINTS" id="PR00032">
    <property type="entry name" value="HTHARAC"/>
</dbReference>
<dbReference type="PROSITE" id="PS01124">
    <property type="entry name" value="HTH_ARAC_FAMILY_2"/>
    <property type="match status" value="1"/>
</dbReference>
<keyword evidence="6" id="KW-1185">Reference proteome</keyword>
<evidence type="ECO:0000256" key="1">
    <source>
        <dbReference type="ARBA" id="ARBA00023015"/>
    </source>
</evidence>
<organism evidence="5 6">
    <name type="scientific">Paenibacillus spongiae</name>
    <dbReference type="NCBI Taxonomy" id="2909671"/>
    <lineage>
        <taxon>Bacteria</taxon>
        <taxon>Bacillati</taxon>
        <taxon>Bacillota</taxon>
        <taxon>Bacilli</taxon>
        <taxon>Bacillales</taxon>
        <taxon>Paenibacillaceae</taxon>
        <taxon>Paenibacillus</taxon>
    </lineage>
</organism>
<dbReference type="InterPro" id="IPR037923">
    <property type="entry name" value="HTH-like"/>
</dbReference>
<gene>
    <name evidence="5" type="ORF">L1F29_23155</name>
</gene>
<feature type="domain" description="HTH araC/xylS-type" evidence="4">
    <location>
        <begin position="175"/>
        <end position="275"/>
    </location>
</feature>
<dbReference type="PANTHER" id="PTHR43280">
    <property type="entry name" value="ARAC-FAMILY TRANSCRIPTIONAL REGULATOR"/>
    <property type="match status" value="1"/>
</dbReference>
<reference evidence="5" key="1">
    <citation type="submission" date="2022-01" db="EMBL/GenBank/DDBJ databases">
        <title>Paenibacillus spongiae sp. nov., isolated from marine sponge.</title>
        <authorList>
            <person name="Li Z."/>
            <person name="Zhang M."/>
        </authorList>
    </citation>
    <scope>NUCLEOTIDE SEQUENCE</scope>
    <source>
        <strain evidence="5">PHS-Z3</strain>
    </source>
</reference>
<dbReference type="PROSITE" id="PS00041">
    <property type="entry name" value="HTH_ARAC_FAMILY_1"/>
    <property type="match status" value="1"/>
</dbReference>
<dbReference type="EMBL" id="CP091430">
    <property type="protein sequence ID" value="UVI28331.1"/>
    <property type="molecule type" value="Genomic_DNA"/>
</dbReference>
<dbReference type="SUPFAM" id="SSF46689">
    <property type="entry name" value="Homeodomain-like"/>
    <property type="match status" value="2"/>
</dbReference>
<dbReference type="SUPFAM" id="SSF51215">
    <property type="entry name" value="Regulatory protein AraC"/>
    <property type="match status" value="1"/>
</dbReference>
<dbReference type="Pfam" id="PF12833">
    <property type="entry name" value="HTH_18"/>
    <property type="match status" value="1"/>
</dbReference>
<keyword evidence="2" id="KW-0238">DNA-binding</keyword>
<dbReference type="InterPro" id="IPR018062">
    <property type="entry name" value="HTH_AraC-typ_CS"/>
</dbReference>
<name>A0ABY5S364_9BACL</name>
<dbReference type="InterPro" id="IPR003313">
    <property type="entry name" value="AraC-bd"/>
</dbReference>
<evidence type="ECO:0000256" key="3">
    <source>
        <dbReference type="ARBA" id="ARBA00023163"/>
    </source>
</evidence>
<keyword evidence="3" id="KW-0804">Transcription</keyword>